<dbReference type="RefSeq" id="WP_228036372.1">
    <property type="nucleotide sequence ID" value="NZ_CP020771.1"/>
</dbReference>
<reference evidence="2 3" key="1">
    <citation type="journal article" date="2018" name="Harmful Algae">
        <title>The highly heterogeneous methylated genomes and diverse restriction-modification systems of bloom-forming Microcystis.</title>
        <authorList>
            <person name="Zhao L."/>
            <person name="Song Y."/>
            <person name="Li L."/>
            <person name="Gan N."/>
            <person name="Brand J.J."/>
            <person name="Song L."/>
        </authorList>
    </citation>
    <scope>NUCLEOTIDE SEQUENCE [LARGE SCALE GENOMIC DNA]</scope>
    <source>
        <strain evidence="2 3">PCC 7806SL</strain>
    </source>
</reference>
<keyword evidence="1" id="KW-0812">Transmembrane</keyword>
<keyword evidence="3" id="KW-1185">Reference proteome</keyword>
<evidence type="ECO:0000313" key="3">
    <source>
        <dbReference type="Proteomes" id="UP000192439"/>
    </source>
</evidence>
<proteinExistence type="predicted"/>
<keyword evidence="1" id="KW-0472">Membrane</keyword>
<dbReference type="AlphaFoldDB" id="A0AB33BW14"/>
<dbReference type="Proteomes" id="UP000192439">
    <property type="component" value="Chromosome"/>
</dbReference>
<organism evidence="2 3">
    <name type="scientific">Microcystis aeruginosa PCC 7806SL</name>
    <dbReference type="NCBI Taxonomy" id="1903187"/>
    <lineage>
        <taxon>Bacteria</taxon>
        <taxon>Bacillati</taxon>
        <taxon>Cyanobacteriota</taxon>
        <taxon>Cyanophyceae</taxon>
        <taxon>Oscillatoriophycideae</taxon>
        <taxon>Chroococcales</taxon>
        <taxon>Microcystaceae</taxon>
        <taxon>Microcystis</taxon>
    </lineage>
</organism>
<sequence>MKLDGLLAAEGSKWLERNRTLMDDDPDLQTIVQLSTLGISGLYYYIGLVLRALDIEEKYTRKLNTPVYIGGNGSRILNWLDLSGRFSPDCETSLLFSRLLSKASGFENKKEPTVLSSKPKAEVACGLVLDQNVTRLTGLQDDDEVIFAGEDCEVNGVAFGWQDRLDLT</sequence>
<protein>
    <submittedName>
        <fullName evidence="2">Uncharacterized protein</fullName>
    </submittedName>
</protein>
<evidence type="ECO:0000256" key="1">
    <source>
        <dbReference type="SAM" id="Phobius"/>
    </source>
</evidence>
<name>A0AB33BW14_MICA7</name>
<evidence type="ECO:0000313" key="2">
    <source>
        <dbReference type="EMBL" id="ARI84072.1"/>
    </source>
</evidence>
<feature type="transmembrane region" description="Helical" evidence="1">
    <location>
        <begin position="31"/>
        <end position="53"/>
    </location>
</feature>
<keyword evidence="1" id="KW-1133">Transmembrane helix</keyword>
<dbReference type="EMBL" id="CP020771">
    <property type="protein sequence ID" value="ARI84072.1"/>
    <property type="molecule type" value="Genomic_DNA"/>
</dbReference>
<gene>
    <name evidence="2" type="ORF">BH695_4793</name>
</gene>
<accession>A0AB33BW14</accession>